<protein>
    <submittedName>
        <fullName evidence="6">Ribulokinase</fullName>
    </submittedName>
</protein>
<evidence type="ECO:0000259" key="5">
    <source>
        <dbReference type="Pfam" id="PF02782"/>
    </source>
</evidence>
<evidence type="ECO:0000256" key="3">
    <source>
        <dbReference type="ARBA" id="ARBA00022777"/>
    </source>
</evidence>
<dbReference type="InterPro" id="IPR043129">
    <property type="entry name" value="ATPase_NBD"/>
</dbReference>
<gene>
    <name evidence="6" type="ORF">APZ00_11235</name>
</gene>
<dbReference type="InterPro" id="IPR018485">
    <property type="entry name" value="FGGY_C"/>
</dbReference>
<dbReference type="Pfam" id="PF02782">
    <property type="entry name" value="FGGY_C"/>
    <property type="match status" value="1"/>
</dbReference>
<dbReference type="PANTHER" id="PTHR43435">
    <property type="entry name" value="RIBULOKINASE"/>
    <property type="match status" value="1"/>
</dbReference>
<comment type="similarity">
    <text evidence="1">Belongs to the FGGY kinase family.</text>
</comment>
<dbReference type="PANTHER" id="PTHR43435:SF4">
    <property type="entry name" value="FGGY CARBOHYDRATE KINASE DOMAIN-CONTAINING PROTEIN"/>
    <property type="match status" value="1"/>
</dbReference>
<reference evidence="6 7" key="1">
    <citation type="submission" date="2015-10" db="EMBL/GenBank/DDBJ databases">
        <title>The world's first case of liver abscess caused by Pannonibacter phragmitetus.</title>
        <authorList>
            <person name="Ming D."/>
            <person name="Wang M."/>
            <person name="Zhou Y."/>
            <person name="Jiang T."/>
            <person name="Hu S."/>
        </authorList>
    </citation>
    <scope>NUCLEOTIDE SEQUENCE [LARGE SCALE GENOMIC DNA]</scope>
    <source>
        <strain evidence="6 7">31801</strain>
    </source>
</reference>
<dbReference type="CDD" id="cd07782">
    <property type="entry name" value="ASKHA_NBD_FGGY_D-RBK"/>
    <property type="match status" value="1"/>
</dbReference>
<dbReference type="PIRSF" id="PIRSF000538">
    <property type="entry name" value="GlpK"/>
    <property type="match status" value="1"/>
</dbReference>
<name>A0A0U3E7N6_9HYPH</name>
<keyword evidence="7" id="KW-1185">Reference proteome</keyword>
<dbReference type="SUPFAM" id="SSF53067">
    <property type="entry name" value="Actin-like ATPase domain"/>
    <property type="match status" value="2"/>
</dbReference>
<dbReference type="GO" id="GO:0019150">
    <property type="term" value="F:D-ribulokinase activity"/>
    <property type="evidence" value="ECO:0007669"/>
    <property type="project" value="TreeGrafter"/>
</dbReference>
<dbReference type="InterPro" id="IPR018484">
    <property type="entry name" value="FGGY_N"/>
</dbReference>
<dbReference type="Gene3D" id="1.20.58.2240">
    <property type="match status" value="1"/>
</dbReference>
<sequence>MTPAHTPSEGRPRYVIGIDVGTASARAGVFDLSGHMVWAAKRDISLFREAGSIAEQSSTEIWDAVCAVIREAVSTARIDPAHVAGLGFDATCSLVVLGEGGRPLAAGPSGEGERDIIVWMDHRAIAQAERINATGHDVLRYTGGRISPEMQTPKILWLKENRPETFAAAWQFFDLADFLTWKAAGSLARSTCTVTCKWTYLAHERRWDGDYFRKIGLGELADEGFARIGTDIVDPGSRLGAGLTVDAAAAMGLRPGTAVAAGMIDAHAGGIGTVGAGGNPTDTLAYVFGTSSCTMTSTAGPVFVPGIWGPYYSAMVPGMWLNEGGQSAAGAAIDQLLSFHPAAGEAAMKARELGKPLPAFMAAAAAERVSDASAAVTLATGLHVVPEFLGNRAPFADPHARAIIAGLGMERDFESLIALYIAGLCGIGYGLRQIIETQARAGAPVQRAVISGGAGASPLVRQILADTCRKPVLSPAAAEPVLLGAAMLGSVASGAFPDIRHAMGAMSAIDAVYEPVICDWAEIHEHRYQAFLSLQAATRTIRHF</sequence>
<dbReference type="NCBIfam" id="TIGR01315">
    <property type="entry name" value="5C_CHO_kinase"/>
    <property type="match status" value="1"/>
</dbReference>
<dbReference type="Pfam" id="PF00370">
    <property type="entry name" value="FGGY_N"/>
    <property type="match status" value="1"/>
</dbReference>
<evidence type="ECO:0000256" key="1">
    <source>
        <dbReference type="ARBA" id="ARBA00009156"/>
    </source>
</evidence>
<dbReference type="Gene3D" id="3.30.420.40">
    <property type="match status" value="1"/>
</dbReference>
<evidence type="ECO:0000313" key="6">
    <source>
        <dbReference type="EMBL" id="ALV27569.1"/>
    </source>
</evidence>
<accession>A0A0U3E7N6</accession>
<organism evidence="6 7">
    <name type="scientific">Pannonibacter phragmitetus</name>
    <dbReference type="NCBI Taxonomy" id="121719"/>
    <lineage>
        <taxon>Bacteria</taxon>
        <taxon>Pseudomonadati</taxon>
        <taxon>Pseudomonadota</taxon>
        <taxon>Alphaproteobacteria</taxon>
        <taxon>Hyphomicrobiales</taxon>
        <taxon>Stappiaceae</taxon>
        <taxon>Pannonibacter</taxon>
    </lineage>
</organism>
<dbReference type="KEGG" id="pphr:APZ00_11235"/>
<feature type="domain" description="Carbohydrate kinase FGGY N-terminal" evidence="4">
    <location>
        <begin position="14"/>
        <end position="272"/>
    </location>
</feature>
<evidence type="ECO:0000256" key="2">
    <source>
        <dbReference type="ARBA" id="ARBA00022679"/>
    </source>
</evidence>
<evidence type="ECO:0000313" key="7">
    <source>
        <dbReference type="Proteomes" id="UP000064921"/>
    </source>
</evidence>
<dbReference type="InterPro" id="IPR000577">
    <property type="entry name" value="Carb_kinase_FGGY"/>
</dbReference>
<feature type="domain" description="Carbohydrate kinase FGGY C-terminal" evidence="5">
    <location>
        <begin position="284"/>
        <end position="492"/>
    </location>
</feature>
<proteinExistence type="inferred from homology"/>
<keyword evidence="2" id="KW-0808">Transferase</keyword>
<dbReference type="EMBL" id="CP013068">
    <property type="protein sequence ID" value="ALV27569.1"/>
    <property type="molecule type" value="Genomic_DNA"/>
</dbReference>
<dbReference type="Proteomes" id="UP000064921">
    <property type="component" value="Chromosome"/>
</dbReference>
<dbReference type="AlphaFoldDB" id="A0A0U3E7N6"/>
<dbReference type="GO" id="GO:0005737">
    <property type="term" value="C:cytoplasm"/>
    <property type="evidence" value="ECO:0007669"/>
    <property type="project" value="TreeGrafter"/>
</dbReference>
<dbReference type="InterPro" id="IPR006003">
    <property type="entry name" value="FGGY_RbtK-like"/>
</dbReference>
<keyword evidence="3 6" id="KW-0418">Kinase</keyword>
<dbReference type="RefSeq" id="WP_058898938.1">
    <property type="nucleotide sequence ID" value="NZ_CP013068.1"/>
</dbReference>
<dbReference type="GO" id="GO:0019321">
    <property type="term" value="P:pentose metabolic process"/>
    <property type="evidence" value="ECO:0007669"/>
    <property type="project" value="TreeGrafter"/>
</dbReference>
<evidence type="ECO:0000259" key="4">
    <source>
        <dbReference type="Pfam" id="PF00370"/>
    </source>
</evidence>
<dbReference type="STRING" id="121719.APZ00_11235"/>